<feature type="coiled-coil region" evidence="1">
    <location>
        <begin position="105"/>
        <end position="153"/>
    </location>
</feature>
<protein>
    <submittedName>
        <fullName evidence="3">Uncharacterized protein</fullName>
    </submittedName>
</protein>
<evidence type="ECO:0000256" key="2">
    <source>
        <dbReference type="SAM" id="MobiDB-lite"/>
    </source>
</evidence>
<keyword evidence="4" id="KW-1185">Reference proteome</keyword>
<gene>
    <name evidence="3" type="ORF">PoB_005670800</name>
</gene>
<feature type="compositionally biased region" description="Polar residues" evidence="2">
    <location>
        <begin position="596"/>
        <end position="607"/>
    </location>
</feature>
<name>A0AAV4CE48_9GAST</name>
<evidence type="ECO:0000313" key="4">
    <source>
        <dbReference type="Proteomes" id="UP000735302"/>
    </source>
</evidence>
<feature type="region of interest" description="Disordered" evidence="2">
    <location>
        <begin position="644"/>
        <end position="676"/>
    </location>
</feature>
<comment type="caution">
    <text evidence="3">The sequence shown here is derived from an EMBL/GenBank/DDBJ whole genome shotgun (WGS) entry which is preliminary data.</text>
</comment>
<keyword evidence="1" id="KW-0175">Coiled coil</keyword>
<evidence type="ECO:0000313" key="3">
    <source>
        <dbReference type="EMBL" id="GFO30203.1"/>
    </source>
</evidence>
<dbReference type="Proteomes" id="UP000735302">
    <property type="component" value="Unassembled WGS sequence"/>
</dbReference>
<dbReference type="EMBL" id="BLXT01006232">
    <property type="protein sequence ID" value="GFO30203.1"/>
    <property type="molecule type" value="Genomic_DNA"/>
</dbReference>
<proteinExistence type="predicted"/>
<feature type="region of interest" description="Disordered" evidence="2">
    <location>
        <begin position="43"/>
        <end position="77"/>
    </location>
</feature>
<reference evidence="3 4" key="1">
    <citation type="journal article" date="2021" name="Elife">
        <title>Chloroplast acquisition without the gene transfer in kleptoplastic sea slugs, Plakobranchus ocellatus.</title>
        <authorList>
            <person name="Maeda T."/>
            <person name="Takahashi S."/>
            <person name="Yoshida T."/>
            <person name="Shimamura S."/>
            <person name="Takaki Y."/>
            <person name="Nagai Y."/>
            <person name="Toyoda A."/>
            <person name="Suzuki Y."/>
            <person name="Arimoto A."/>
            <person name="Ishii H."/>
            <person name="Satoh N."/>
            <person name="Nishiyama T."/>
            <person name="Hasebe M."/>
            <person name="Maruyama T."/>
            <person name="Minagawa J."/>
            <person name="Obokata J."/>
            <person name="Shigenobu S."/>
        </authorList>
    </citation>
    <scope>NUCLEOTIDE SEQUENCE [LARGE SCALE GENOMIC DNA]</scope>
</reference>
<feature type="region of interest" description="Disordered" evidence="2">
    <location>
        <begin position="580"/>
        <end position="607"/>
    </location>
</feature>
<sequence length="676" mass="75384">MFVFYTNKICLLVKKVFHVFQALAEYPEAKKILEEYGRERYNNTKRTTQLETDDSRSSSPRPSSHSKRMGSRSSSARSVFERVMKQEGFSQLLENVSKNKEISQIKAFVEEMRAEKKSVEELESTLRERTAELQAARAQLSSLEKIIVAMTESSRGSVSGGSSRQCVDVAARQDSFSGINLAPRWPDLLPTSPRAAAVRHSTSSFLGPSQQARGYATGAPSFFVGSAQREKANFKHEGVLCAPLFVGDRRHSFDLDSFHLRRCVTRSEESLARNGRSPKIHLPVGVKRLSEETPGVLSFRRQRNLSHINHYQVLPFRAKELKTQQVSLIKPRGADVKKLVSNDNSLPVLHSPVEREFSSLHPTIDYLNEASGGYESHLRIGKFLNGPSRKHKNTLIPRTINYNVANSQRNSCQSPSAAISNFVFLYRSISISLHASENREEILGTHGTQTNNIAHLNNHHDTSCQRTDNTINPLPSKATHDHLFADNIHEGMKNRKTDSRTKAIKARSSDRTNLHASLPRLRFPNERLNMLHLLNSSSGDTKWTSAEQRARVLQNGEMFKRLSASGTTADVGVGNLKTSPTEISSDVHGQQEKNCKPSSFASNNSGSAREVQATKDFFEAETLSTYQQGETSIPEILLLDSLSCSGSSGSDDEDDDESVNGKSDDDFDFPLRYCVP</sequence>
<evidence type="ECO:0000256" key="1">
    <source>
        <dbReference type="SAM" id="Coils"/>
    </source>
</evidence>
<organism evidence="3 4">
    <name type="scientific">Plakobranchus ocellatus</name>
    <dbReference type="NCBI Taxonomy" id="259542"/>
    <lineage>
        <taxon>Eukaryota</taxon>
        <taxon>Metazoa</taxon>
        <taxon>Spiralia</taxon>
        <taxon>Lophotrochozoa</taxon>
        <taxon>Mollusca</taxon>
        <taxon>Gastropoda</taxon>
        <taxon>Heterobranchia</taxon>
        <taxon>Euthyneura</taxon>
        <taxon>Panpulmonata</taxon>
        <taxon>Sacoglossa</taxon>
        <taxon>Placobranchoidea</taxon>
        <taxon>Plakobranchidae</taxon>
        <taxon>Plakobranchus</taxon>
    </lineage>
</organism>
<accession>A0AAV4CE48</accession>
<dbReference type="AlphaFoldDB" id="A0AAV4CE48"/>